<feature type="transmembrane region" description="Helical" evidence="12">
    <location>
        <begin position="166"/>
        <end position="189"/>
    </location>
</feature>
<dbReference type="GO" id="GO:0015232">
    <property type="term" value="F:heme transmembrane transporter activity"/>
    <property type="evidence" value="ECO:0007669"/>
    <property type="project" value="InterPro"/>
</dbReference>
<dbReference type="RefSeq" id="WP_041966857.1">
    <property type="nucleotide sequence ID" value="NZ_BASE01000075.1"/>
</dbReference>
<dbReference type="PRINTS" id="PR01414">
    <property type="entry name" value="CCMBBIOGNSIS"/>
</dbReference>
<keyword evidence="7" id="KW-0997">Cell inner membrane</keyword>
<dbReference type="InterPro" id="IPR003544">
    <property type="entry name" value="Cyt_c_biogenesis_CcmB"/>
</dbReference>
<keyword evidence="14" id="KW-1185">Reference proteome</keyword>
<name>A0A0A8X7A6_MESS1</name>
<keyword evidence="8 12" id="KW-0812">Transmembrane</keyword>
<feature type="transmembrane region" description="Helical" evidence="12">
    <location>
        <begin position="201"/>
        <end position="223"/>
    </location>
</feature>
<comment type="similarity">
    <text evidence="3">Belongs to the CcmB/CycW/HelB family.</text>
</comment>
<dbReference type="Pfam" id="PF03379">
    <property type="entry name" value="CcmB"/>
    <property type="match status" value="1"/>
</dbReference>
<keyword evidence="10 12" id="KW-1133">Transmembrane helix</keyword>
<keyword evidence="9" id="KW-0201">Cytochrome c-type biogenesis</keyword>
<evidence type="ECO:0000313" key="14">
    <source>
        <dbReference type="Proteomes" id="UP000031014"/>
    </source>
</evidence>
<dbReference type="OrthoDB" id="9812809at2"/>
<keyword evidence="11 12" id="KW-0472">Membrane</keyword>
<feature type="transmembrane region" description="Helical" evidence="12">
    <location>
        <begin position="50"/>
        <end position="71"/>
    </location>
</feature>
<evidence type="ECO:0000256" key="11">
    <source>
        <dbReference type="ARBA" id="ARBA00023136"/>
    </source>
</evidence>
<organism evidence="13 14">
    <name type="scientific">Mesobacillus selenatarsenatis (strain DSM 18680 / JCM 14380 / FERM P-15431 / SF-1)</name>
    <dbReference type="NCBI Taxonomy" id="1321606"/>
    <lineage>
        <taxon>Bacteria</taxon>
        <taxon>Bacillati</taxon>
        <taxon>Bacillota</taxon>
        <taxon>Bacilli</taxon>
        <taxon>Bacillales</taxon>
        <taxon>Bacillaceae</taxon>
        <taxon>Mesobacillus</taxon>
    </lineage>
</organism>
<evidence type="ECO:0000256" key="5">
    <source>
        <dbReference type="ARBA" id="ARBA00022448"/>
    </source>
</evidence>
<dbReference type="PIRSF" id="PIRSF002764">
    <property type="entry name" value="CcmB"/>
    <property type="match status" value="1"/>
</dbReference>
<dbReference type="GO" id="GO:0005886">
    <property type="term" value="C:plasma membrane"/>
    <property type="evidence" value="ECO:0007669"/>
    <property type="project" value="UniProtKB-SubCell"/>
</dbReference>
<protein>
    <recommendedName>
        <fullName evidence="4">Heme exporter protein B</fullName>
    </recommendedName>
</protein>
<dbReference type="STRING" id="1321606.SAMD00020551_3330"/>
<comment type="caution">
    <text evidence="13">The sequence shown here is derived from an EMBL/GenBank/DDBJ whole genome shotgun (WGS) entry which is preliminary data.</text>
</comment>
<reference evidence="13 14" key="1">
    <citation type="submission" date="2013-06" db="EMBL/GenBank/DDBJ databases">
        <title>Whole genome shotgun sequence of Bacillus selenatarsenatis SF-1.</title>
        <authorList>
            <person name="Kuroda M."/>
            <person name="Sei K."/>
            <person name="Yamashita M."/>
            <person name="Ike M."/>
        </authorList>
    </citation>
    <scope>NUCLEOTIDE SEQUENCE [LARGE SCALE GENOMIC DNA]</scope>
    <source>
        <strain evidence="13 14">SF-1</strain>
    </source>
</reference>
<dbReference type="PANTHER" id="PTHR30070:SF1">
    <property type="entry name" value="CYTOCHROME C BIOGENESIS B-RELATED"/>
    <property type="match status" value="1"/>
</dbReference>
<dbReference type="GO" id="GO:0017004">
    <property type="term" value="P:cytochrome complex assembly"/>
    <property type="evidence" value="ECO:0007669"/>
    <property type="project" value="UniProtKB-KW"/>
</dbReference>
<dbReference type="GO" id="GO:1903607">
    <property type="term" value="P:cytochrome c biosynthetic process"/>
    <property type="evidence" value="ECO:0007669"/>
    <property type="project" value="TreeGrafter"/>
</dbReference>
<evidence type="ECO:0000256" key="6">
    <source>
        <dbReference type="ARBA" id="ARBA00022475"/>
    </source>
</evidence>
<evidence type="ECO:0000256" key="10">
    <source>
        <dbReference type="ARBA" id="ARBA00022989"/>
    </source>
</evidence>
<dbReference type="AlphaFoldDB" id="A0A0A8X7A6"/>
<comment type="subcellular location">
    <subcellularLocation>
        <location evidence="2">Cell inner membrane</location>
        <topology evidence="2">Multi-pass membrane protein</topology>
    </subcellularLocation>
</comment>
<dbReference type="Proteomes" id="UP000031014">
    <property type="component" value="Unassembled WGS sequence"/>
</dbReference>
<evidence type="ECO:0000256" key="4">
    <source>
        <dbReference type="ARBA" id="ARBA00016452"/>
    </source>
</evidence>
<evidence type="ECO:0000256" key="1">
    <source>
        <dbReference type="ARBA" id="ARBA00002442"/>
    </source>
</evidence>
<feature type="transmembrane region" description="Helical" evidence="12">
    <location>
        <begin position="102"/>
        <end position="126"/>
    </location>
</feature>
<dbReference type="EMBL" id="BASE01000075">
    <property type="protein sequence ID" value="GAM15174.1"/>
    <property type="molecule type" value="Genomic_DNA"/>
</dbReference>
<evidence type="ECO:0000256" key="7">
    <source>
        <dbReference type="ARBA" id="ARBA00022519"/>
    </source>
</evidence>
<evidence type="ECO:0000256" key="12">
    <source>
        <dbReference type="SAM" id="Phobius"/>
    </source>
</evidence>
<comment type="function">
    <text evidence="1">Required for the export of heme to the periplasm for the biogenesis of c-type cytochromes.</text>
</comment>
<feature type="transmembrane region" description="Helical" evidence="12">
    <location>
        <begin position="132"/>
        <end position="154"/>
    </location>
</feature>
<sequence>MISILKDAWTIASKDLSNEIKTKQTIGMMVIFSSLVVLIFSFAFDPTNNMVKAVIPGLVWLITVFSGILGLNRSFLSEHENDTLTGLRSAPIDPSSIYLGKVLANFILVTAVQLVSIPVLFLLFDYRFFGKVSWFILVVIIGTLGFIIVGTFLAALSANAKNSEMLLPVLLLPLLSPLLIAGVQATRIILENEMIADAASWIRLMAAYDLLFLAACFFLFEFIMEGS</sequence>
<evidence type="ECO:0000256" key="8">
    <source>
        <dbReference type="ARBA" id="ARBA00022692"/>
    </source>
</evidence>
<proteinExistence type="inferred from homology"/>
<accession>A0A0A8X7A6</accession>
<keyword evidence="5" id="KW-0813">Transport</keyword>
<evidence type="ECO:0000256" key="9">
    <source>
        <dbReference type="ARBA" id="ARBA00022748"/>
    </source>
</evidence>
<dbReference type="PANTHER" id="PTHR30070">
    <property type="entry name" value="HEME EXPORTER PROTEIN B"/>
    <property type="match status" value="1"/>
</dbReference>
<evidence type="ECO:0000256" key="3">
    <source>
        <dbReference type="ARBA" id="ARBA00010544"/>
    </source>
</evidence>
<dbReference type="InterPro" id="IPR026031">
    <property type="entry name" value="Cyt_c_CcmB_bac"/>
</dbReference>
<feature type="transmembrane region" description="Helical" evidence="12">
    <location>
        <begin position="26"/>
        <end position="44"/>
    </location>
</feature>
<keyword evidence="6" id="KW-1003">Cell membrane</keyword>
<evidence type="ECO:0000256" key="2">
    <source>
        <dbReference type="ARBA" id="ARBA00004429"/>
    </source>
</evidence>
<gene>
    <name evidence="13" type="ORF">SAMD00020551_3330</name>
</gene>
<evidence type="ECO:0000313" key="13">
    <source>
        <dbReference type="EMBL" id="GAM15174.1"/>
    </source>
</evidence>